<feature type="compositionally biased region" description="Low complexity" evidence="1">
    <location>
        <begin position="161"/>
        <end position="170"/>
    </location>
</feature>
<proteinExistence type="predicted"/>
<dbReference type="OrthoDB" id="1933455at2759"/>
<feature type="region of interest" description="Disordered" evidence="1">
    <location>
        <begin position="154"/>
        <end position="190"/>
    </location>
</feature>
<protein>
    <submittedName>
        <fullName evidence="2">Zinc finger CCCH domain-containing protein 13-like</fullName>
    </submittedName>
</protein>
<organism evidence="2 3">
    <name type="scientific">Dorcoceras hygrometricum</name>
    <dbReference type="NCBI Taxonomy" id="472368"/>
    <lineage>
        <taxon>Eukaryota</taxon>
        <taxon>Viridiplantae</taxon>
        <taxon>Streptophyta</taxon>
        <taxon>Embryophyta</taxon>
        <taxon>Tracheophyta</taxon>
        <taxon>Spermatophyta</taxon>
        <taxon>Magnoliopsida</taxon>
        <taxon>eudicotyledons</taxon>
        <taxon>Gunneridae</taxon>
        <taxon>Pentapetalae</taxon>
        <taxon>asterids</taxon>
        <taxon>lamiids</taxon>
        <taxon>Lamiales</taxon>
        <taxon>Gesneriaceae</taxon>
        <taxon>Didymocarpoideae</taxon>
        <taxon>Trichosporeae</taxon>
        <taxon>Loxocarpinae</taxon>
        <taxon>Dorcoceras</taxon>
    </lineage>
</organism>
<reference evidence="2 3" key="1">
    <citation type="journal article" date="2015" name="Proc. Natl. Acad. Sci. U.S.A.">
        <title>The resurrection genome of Boea hygrometrica: A blueprint for survival of dehydration.</title>
        <authorList>
            <person name="Xiao L."/>
            <person name="Yang G."/>
            <person name="Zhang L."/>
            <person name="Yang X."/>
            <person name="Zhao S."/>
            <person name="Ji Z."/>
            <person name="Zhou Q."/>
            <person name="Hu M."/>
            <person name="Wang Y."/>
            <person name="Chen M."/>
            <person name="Xu Y."/>
            <person name="Jin H."/>
            <person name="Xiao X."/>
            <person name="Hu G."/>
            <person name="Bao F."/>
            <person name="Hu Y."/>
            <person name="Wan P."/>
            <person name="Li L."/>
            <person name="Deng X."/>
            <person name="Kuang T."/>
            <person name="Xiang C."/>
            <person name="Zhu J.K."/>
            <person name="Oliver M.J."/>
            <person name="He Y."/>
        </authorList>
    </citation>
    <scope>NUCLEOTIDE SEQUENCE [LARGE SCALE GENOMIC DNA]</scope>
    <source>
        <strain evidence="3">cv. XS01</strain>
    </source>
</reference>
<sequence length="190" mass="21990">MSSFDEWTCFRTEVRLNSIKSMTLTDNMAKLKDEFMSWAETEKAPKLLQWRLMEQFRLYEKQLQEVVDKHRAEFDKAAPSANYDHMCIHFLERELKEIIKQHGFKQSQAGIPILVTEFSATGYYSKDDISEITWAEARTGLMLGTTATAKEAEEQQVLSIEKPAQAQEKQAQVEEHQAPEDEQQAQEQPA</sequence>
<name>A0A2Z7BLJ6_9LAMI</name>
<evidence type="ECO:0000313" key="3">
    <source>
        <dbReference type="Proteomes" id="UP000250235"/>
    </source>
</evidence>
<dbReference type="Proteomes" id="UP000250235">
    <property type="component" value="Unassembled WGS sequence"/>
</dbReference>
<evidence type="ECO:0000256" key="1">
    <source>
        <dbReference type="SAM" id="MobiDB-lite"/>
    </source>
</evidence>
<evidence type="ECO:0000313" key="2">
    <source>
        <dbReference type="EMBL" id="KZV34249.1"/>
    </source>
</evidence>
<dbReference type="AlphaFoldDB" id="A0A2Z7BLJ6"/>
<accession>A0A2Z7BLJ6</accession>
<gene>
    <name evidence="2" type="ORF">F511_21734</name>
</gene>
<keyword evidence="3" id="KW-1185">Reference proteome</keyword>
<dbReference type="EMBL" id="KV005131">
    <property type="protein sequence ID" value="KZV34249.1"/>
    <property type="molecule type" value="Genomic_DNA"/>
</dbReference>